<organism evidence="1 2">
    <name type="scientific">Stackebrandtia endophytica</name>
    <dbReference type="NCBI Taxonomy" id="1496996"/>
    <lineage>
        <taxon>Bacteria</taxon>
        <taxon>Bacillati</taxon>
        <taxon>Actinomycetota</taxon>
        <taxon>Actinomycetes</taxon>
        <taxon>Glycomycetales</taxon>
        <taxon>Glycomycetaceae</taxon>
        <taxon>Stackebrandtia</taxon>
    </lineage>
</organism>
<evidence type="ECO:0000313" key="2">
    <source>
        <dbReference type="Proteomes" id="UP000317043"/>
    </source>
</evidence>
<protein>
    <submittedName>
        <fullName evidence="1">Uncharacterized protein</fullName>
    </submittedName>
</protein>
<dbReference type="Proteomes" id="UP000317043">
    <property type="component" value="Unassembled WGS sequence"/>
</dbReference>
<evidence type="ECO:0000313" key="1">
    <source>
        <dbReference type="EMBL" id="TQL77089.1"/>
    </source>
</evidence>
<dbReference type="AlphaFoldDB" id="A0A543AX02"/>
<keyword evidence="2" id="KW-1185">Reference proteome</keyword>
<comment type="caution">
    <text evidence="1">The sequence shown here is derived from an EMBL/GenBank/DDBJ whole genome shotgun (WGS) entry which is preliminary data.</text>
</comment>
<dbReference type="InParanoid" id="A0A543AX02"/>
<reference evidence="1 2" key="1">
    <citation type="submission" date="2019-06" db="EMBL/GenBank/DDBJ databases">
        <title>Sequencing the genomes of 1000 actinobacteria strains.</title>
        <authorList>
            <person name="Klenk H.-P."/>
        </authorList>
    </citation>
    <scope>NUCLEOTIDE SEQUENCE [LARGE SCALE GENOMIC DNA]</scope>
    <source>
        <strain evidence="1 2">DSM 45928</strain>
    </source>
</reference>
<proteinExistence type="predicted"/>
<name>A0A543AX02_9ACTN</name>
<sequence>MAAVFLLAVGMSAVIPSWPDDGSPVANPTSGRRIVTHRSILQRIHSL</sequence>
<dbReference type="EMBL" id="VFOW01000001">
    <property type="protein sequence ID" value="TQL77089.1"/>
    <property type="molecule type" value="Genomic_DNA"/>
</dbReference>
<accession>A0A543AX02</accession>
<gene>
    <name evidence="1" type="ORF">FB566_2638</name>
</gene>